<feature type="domain" description="Xylose isomerase-like TIM barrel" evidence="1">
    <location>
        <begin position="26"/>
        <end position="266"/>
    </location>
</feature>
<dbReference type="PANTHER" id="PTHR12110:SF53">
    <property type="entry name" value="BLR5974 PROTEIN"/>
    <property type="match status" value="1"/>
</dbReference>
<dbReference type="RefSeq" id="WP_004615998.1">
    <property type="nucleotide sequence ID" value="NZ_ACXX02000001.1"/>
</dbReference>
<dbReference type="AlphaFoldDB" id="F1T792"/>
<dbReference type="EMBL" id="ACXX02000001">
    <property type="protein sequence ID" value="EGD49340.1"/>
    <property type="molecule type" value="Genomic_DNA"/>
</dbReference>
<dbReference type="STRING" id="588581.Cpap_3772"/>
<dbReference type="SUPFAM" id="SSF51658">
    <property type="entry name" value="Xylose isomerase-like"/>
    <property type="match status" value="1"/>
</dbReference>
<protein>
    <submittedName>
        <fullName evidence="2">Xylose isomerase domain-containing protein TIM barrel</fullName>
    </submittedName>
</protein>
<keyword evidence="3" id="KW-1185">Reference proteome</keyword>
<dbReference type="InterPro" id="IPR050312">
    <property type="entry name" value="IolE/XylAMocC-like"/>
</dbReference>
<accession>F1T792</accession>
<evidence type="ECO:0000313" key="3">
    <source>
        <dbReference type="Proteomes" id="UP000003860"/>
    </source>
</evidence>
<dbReference type="InterPro" id="IPR036237">
    <property type="entry name" value="Xyl_isomerase-like_sf"/>
</dbReference>
<keyword evidence="2" id="KW-0413">Isomerase</keyword>
<organism evidence="2 3">
    <name type="scientific">Ruminiclostridium papyrosolvens DSM 2782</name>
    <dbReference type="NCBI Taxonomy" id="588581"/>
    <lineage>
        <taxon>Bacteria</taxon>
        <taxon>Bacillati</taxon>
        <taxon>Bacillota</taxon>
        <taxon>Clostridia</taxon>
        <taxon>Eubacteriales</taxon>
        <taxon>Oscillospiraceae</taxon>
        <taxon>Ruminiclostridium</taxon>
    </lineage>
</organism>
<gene>
    <name evidence="2" type="ORF">Cpap_3772</name>
</gene>
<sequence>MRLATSTNLFSKRRDGGLHTPYLESIRRCREAGFTTLDFSFTEFFFTRTELSEDDWQRYVDEIIEESHRLGIDFSQAHLPYNPGYMPEWNSDLEKEDYYKFARRSVLISSMLGVKWLVVHPFTQCIEKEFDDEASVRFNHEFYDSIIELALKNRVSIAYENMIEYPQRRKFSARAEELCMLVDSYKDSRIGVCWDFGHGNRLYYDESNSIKTLGSRIVALHVNDNTGISDLHFLPFMGTVGWEKALRALKDTNYTGDFTYEVYGFTKNMPESMKDIAAKYAYDIGQYSISLYNSL</sequence>
<proteinExistence type="predicted"/>
<evidence type="ECO:0000259" key="1">
    <source>
        <dbReference type="Pfam" id="PF01261"/>
    </source>
</evidence>
<reference evidence="2" key="2">
    <citation type="submission" date="2011-01" db="EMBL/GenBank/DDBJ databases">
        <title>The Non-contiguous Finished genome of Clostridium papyrosolvens.</title>
        <authorList>
            <person name="Lucas S."/>
            <person name="Copeland A."/>
            <person name="Lapidus A."/>
            <person name="Cheng J.-F."/>
            <person name="Goodwin L."/>
            <person name="Pitluck S."/>
            <person name="Misra M."/>
            <person name="Chertkov O."/>
            <person name="Detter J.C."/>
            <person name="Han C."/>
            <person name="Tapia R."/>
            <person name="Land M."/>
            <person name="Hauser L."/>
            <person name="Kyrpides N."/>
            <person name="Ivanova N."/>
            <person name="Pagani I."/>
            <person name="Mouttaki H."/>
            <person name="He Z."/>
            <person name="Zhou J."/>
            <person name="Hemme C.L."/>
            <person name="Woyke T."/>
        </authorList>
    </citation>
    <scope>NUCLEOTIDE SEQUENCE [LARGE SCALE GENOMIC DNA]</scope>
    <source>
        <strain evidence="2">DSM 2782</strain>
    </source>
</reference>
<dbReference type="Pfam" id="PF01261">
    <property type="entry name" value="AP_endonuc_2"/>
    <property type="match status" value="1"/>
</dbReference>
<dbReference type="Proteomes" id="UP000003860">
    <property type="component" value="Unassembled WGS sequence"/>
</dbReference>
<dbReference type="PANTHER" id="PTHR12110">
    <property type="entry name" value="HYDROXYPYRUVATE ISOMERASE"/>
    <property type="match status" value="1"/>
</dbReference>
<evidence type="ECO:0000313" key="2">
    <source>
        <dbReference type="EMBL" id="EGD49340.1"/>
    </source>
</evidence>
<dbReference type="GO" id="GO:0016853">
    <property type="term" value="F:isomerase activity"/>
    <property type="evidence" value="ECO:0007669"/>
    <property type="project" value="UniProtKB-KW"/>
</dbReference>
<dbReference type="InterPro" id="IPR013022">
    <property type="entry name" value="Xyl_isomerase-like_TIM-brl"/>
</dbReference>
<name>F1T792_9FIRM</name>
<dbReference type="OrthoDB" id="9801960at2"/>
<dbReference type="Gene3D" id="3.20.20.150">
    <property type="entry name" value="Divalent-metal-dependent TIM barrel enzymes"/>
    <property type="match status" value="1"/>
</dbReference>
<comment type="caution">
    <text evidence="2">The sequence shown here is derived from an EMBL/GenBank/DDBJ whole genome shotgun (WGS) entry which is preliminary data.</text>
</comment>
<reference evidence="2" key="1">
    <citation type="submission" date="2009-07" db="EMBL/GenBank/DDBJ databases">
        <authorList>
            <consortium name="US DOE Joint Genome Institute (JGI-PGF)"/>
            <person name="Lucas S."/>
            <person name="Copeland A."/>
            <person name="Lapidus A."/>
            <person name="Glavina del Rio T."/>
            <person name="Tice H."/>
            <person name="Bruce D."/>
            <person name="Goodwin L."/>
            <person name="Pitluck S."/>
            <person name="Larimer F."/>
            <person name="Land M.L."/>
            <person name="Mouttaki H."/>
            <person name="He Z."/>
            <person name="Zhou J."/>
            <person name="Hemme C.L."/>
        </authorList>
    </citation>
    <scope>NUCLEOTIDE SEQUENCE</scope>
    <source>
        <strain evidence="2">DSM 2782</strain>
    </source>
</reference>
<dbReference type="eggNOG" id="COG1082">
    <property type="taxonomic scope" value="Bacteria"/>
</dbReference>